<evidence type="ECO:0000313" key="3">
    <source>
        <dbReference type="Proteomes" id="UP000053989"/>
    </source>
</evidence>
<dbReference type="AlphaFoldDB" id="A0A0C3D5D8"/>
<proteinExistence type="predicted"/>
<reference evidence="2 3" key="1">
    <citation type="submission" date="2014-04" db="EMBL/GenBank/DDBJ databases">
        <authorList>
            <consortium name="DOE Joint Genome Institute"/>
            <person name="Kuo A."/>
            <person name="Kohler A."/>
            <person name="Nagy L.G."/>
            <person name="Floudas D."/>
            <person name="Copeland A."/>
            <person name="Barry K.W."/>
            <person name="Cichocki N."/>
            <person name="Veneault-Fourrey C."/>
            <person name="LaButti K."/>
            <person name="Lindquist E.A."/>
            <person name="Lipzen A."/>
            <person name="Lundell T."/>
            <person name="Morin E."/>
            <person name="Murat C."/>
            <person name="Sun H."/>
            <person name="Tunlid A."/>
            <person name="Henrissat B."/>
            <person name="Grigoriev I.V."/>
            <person name="Hibbett D.S."/>
            <person name="Martin F."/>
            <person name="Nordberg H.P."/>
            <person name="Cantor M.N."/>
            <person name="Hua S.X."/>
        </authorList>
    </citation>
    <scope>NUCLEOTIDE SEQUENCE [LARGE SCALE GENOMIC DNA]</scope>
    <source>
        <strain evidence="2 3">Foug A</strain>
    </source>
</reference>
<keyword evidence="3" id="KW-1185">Reference proteome</keyword>
<feature type="region of interest" description="Disordered" evidence="1">
    <location>
        <begin position="1"/>
        <end position="24"/>
    </location>
</feature>
<accession>A0A0C3D5D8</accession>
<organism evidence="2 3">
    <name type="scientific">Scleroderma citrinum Foug A</name>
    <dbReference type="NCBI Taxonomy" id="1036808"/>
    <lineage>
        <taxon>Eukaryota</taxon>
        <taxon>Fungi</taxon>
        <taxon>Dikarya</taxon>
        <taxon>Basidiomycota</taxon>
        <taxon>Agaricomycotina</taxon>
        <taxon>Agaricomycetes</taxon>
        <taxon>Agaricomycetidae</taxon>
        <taxon>Boletales</taxon>
        <taxon>Sclerodermatineae</taxon>
        <taxon>Sclerodermataceae</taxon>
        <taxon>Scleroderma</taxon>
    </lineage>
</organism>
<evidence type="ECO:0000313" key="2">
    <source>
        <dbReference type="EMBL" id="KIM56020.1"/>
    </source>
</evidence>
<gene>
    <name evidence="2" type="ORF">SCLCIDRAFT_272558</name>
</gene>
<dbReference type="HOGENOM" id="CLU_2159885_0_0_1"/>
<dbReference type="Proteomes" id="UP000053989">
    <property type="component" value="Unassembled WGS sequence"/>
</dbReference>
<dbReference type="InParanoid" id="A0A0C3D5D8"/>
<name>A0A0C3D5D8_9AGAM</name>
<sequence>MGTSVTPTIYDGVSPPPLPLPPPSSSPLTLMLGVVVVIGRRCKPRCACERMEVVVIGCRRQWRAPALVGWSLPFKTVAVVVVGRRSSRGGGWHHCRRWSWGECGRCCHRQW</sequence>
<reference evidence="3" key="2">
    <citation type="submission" date="2015-01" db="EMBL/GenBank/DDBJ databases">
        <title>Evolutionary Origins and Diversification of the Mycorrhizal Mutualists.</title>
        <authorList>
            <consortium name="DOE Joint Genome Institute"/>
            <consortium name="Mycorrhizal Genomics Consortium"/>
            <person name="Kohler A."/>
            <person name="Kuo A."/>
            <person name="Nagy L.G."/>
            <person name="Floudas D."/>
            <person name="Copeland A."/>
            <person name="Barry K.W."/>
            <person name="Cichocki N."/>
            <person name="Veneault-Fourrey C."/>
            <person name="LaButti K."/>
            <person name="Lindquist E.A."/>
            <person name="Lipzen A."/>
            <person name="Lundell T."/>
            <person name="Morin E."/>
            <person name="Murat C."/>
            <person name="Riley R."/>
            <person name="Ohm R."/>
            <person name="Sun H."/>
            <person name="Tunlid A."/>
            <person name="Henrissat B."/>
            <person name="Grigoriev I.V."/>
            <person name="Hibbett D.S."/>
            <person name="Martin F."/>
        </authorList>
    </citation>
    <scope>NUCLEOTIDE SEQUENCE [LARGE SCALE GENOMIC DNA]</scope>
    <source>
        <strain evidence="3">Foug A</strain>
    </source>
</reference>
<protein>
    <submittedName>
        <fullName evidence="2">Uncharacterized protein</fullName>
    </submittedName>
</protein>
<evidence type="ECO:0000256" key="1">
    <source>
        <dbReference type="SAM" id="MobiDB-lite"/>
    </source>
</evidence>
<feature type="compositionally biased region" description="Pro residues" evidence="1">
    <location>
        <begin position="14"/>
        <end position="24"/>
    </location>
</feature>
<dbReference type="EMBL" id="KN822124">
    <property type="protein sequence ID" value="KIM56020.1"/>
    <property type="molecule type" value="Genomic_DNA"/>
</dbReference>